<dbReference type="Pfam" id="PF13432">
    <property type="entry name" value="TPR_16"/>
    <property type="match status" value="2"/>
</dbReference>
<sequence>MPFPSQFLGELQRRSVVKVAAGYAVSGWLLVQVASIVIPAFGWPDWVMRAMLIALIAGFPVACVLAWAYEWTTIGILRDDGDEDEGAVSNVEEAVGDESSLLGRLASWEVATVGIVMAIALGAGLFSLSTVDAARPRHIAVLPFRVVSATEPDADVLAAGLMETLTSAVTQFSQFDEALWVVPSAEITGTMTPSTARQQFGVSLVVSGSMQFAEERVRLTLNLIDARSGRQMQSRQIDVAEGRVIDLQDEATHHLARMLDVHVAVRQASLVHQGRTQDPDAGRLYVEGRGLLRGATSVREIDSAIDRFLQAVAIDSTFALAAAGLGEAYWQKYKRTSDVKWVNAAIWQSQRALSIDSTLGPAWTTLGILRSDQRHEDAAIEAFERAISLDPRASDPYRHLATVYRRQGKIERAELTYREAIARQPEYWKNYNVLGAFYYSQGRYSDAVVQYTRGLRLASANPTLLNNIAVTYWQMQKLEQAISSFEHLVELDSTRASAVPNLATAYFYVGRFNDAARLYDRALGQHPKDYGLAGALADAQVWSDHLADRAPDSYRRAIDLAQEQLSVRDRDPWVLASLSQYYQRLAHTDSARVWLRRLESVVEKESTDVVMSFSIGALYESLDERETAWDWIQSALDRNYGWIQLAYSPFLDDLRRDPRVVDRLQKNDVRSTGSPNN</sequence>
<dbReference type="InterPro" id="IPR051012">
    <property type="entry name" value="CellSynth/LPSAsmb/PSIAsmb"/>
</dbReference>
<keyword evidence="4" id="KW-1133">Transmembrane helix</keyword>
<dbReference type="PANTHER" id="PTHR45586">
    <property type="entry name" value="TPR REPEAT-CONTAINING PROTEIN PA4667"/>
    <property type="match status" value="1"/>
</dbReference>
<dbReference type="SMART" id="SM00028">
    <property type="entry name" value="TPR"/>
    <property type="match status" value="6"/>
</dbReference>
<dbReference type="Proteomes" id="UP000220102">
    <property type="component" value="Unassembled WGS sequence"/>
</dbReference>
<keyword evidence="4" id="KW-0472">Membrane</keyword>
<organism evidence="5 6">
    <name type="scientific">Longibacter salinarum</name>
    <dbReference type="NCBI Taxonomy" id="1850348"/>
    <lineage>
        <taxon>Bacteria</taxon>
        <taxon>Pseudomonadati</taxon>
        <taxon>Rhodothermota</taxon>
        <taxon>Rhodothermia</taxon>
        <taxon>Rhodothermales</taxon>
        <taxon>Salisaetaceae</taxon>
        <taxon>Longibacter</taxon>
    </lineage>
</organism>
<protein>
    <submittedName>
        <fullName evidence="5">Uncharacterized protein</fullName>
    </submittedName>
</protein>
<feature type="repeat" description="TPR" evidence="3">
    <location>
        <begin position="360"/>
        <end position="393"/>
    </location>
</feature>
<feature type="repeat" description="TPR" evidence="3">
    <location>
        <begin position="496"/>
        <end position="529"/>
    </location>
</feature>
<evidence type="ECO:0000313" key="5">
    <source>
        <dbReference type="EMBL" id="PEN11089.1"/>
    </source>
</evidence>
<dbReference type="InterPro" id="IPR019734">
    <property type="entry name" value="TPR_rpt"/>
</dbReference>
<feature type="transmembrane region" description="Helical" evidence="4">
    <location>
        <begin position="20"/>
        <end position="43"/>
    </location>
</feature>
<keyword evidence="2 3" id="KW-0802">TPR repeat</keyword>
<dbReference type="AlphaFoldDB" id="A0A2A8CTR8"/>
<evidence type="ECO:0000256" key="2">
    <source>
        <dbReference type="ARBA" id="ARBA00022803"/>
    </source>
</evidence>
<keyword evidence="6" id="KW-1185">Reference proteome</keyword>
<dbReference type="RefSeq" id="WP_098078984.1">
    <property type="nucleotide sequence ID" value="NZ_PDEQ01000012.1"/>
</dbReference>
<dbReference type="InterPro" id="IPR011990">
    <property type="entry name" value="TPR-like_helical_dom_sf"/>
</dbReference>
<feature type="repeat" description="TPR" evidence="3">
    <location>
        <begin position="394"/>
        <end position="427"/>
    </location>
</feature>
<dbReference type="PANTHER" id="PTHR45586:SF1">
    <property type="entry name" value="LIPOPOLYSACCHARIDE ASSEMBLY PROTEIN B"/>
    <property type="match status" value="1"/>
</dbReference>
<feature type="transmembrane region" description="Helical" evidence="4">
    <location>
        <begin position="50"/>
        <end position="69"/>
    </location>
</feature>
<feature type="transmembrane region" description="Helical" evidence="4">
    <location>
        <begin position="105"/>
        <end position="128"/>
    </location>
</feature>
<keyword evidence="4" id="KW-0812">Transmembrane</keyword>
<dbReference type="OrthoDB" id="9779074at2"/>
<keyword evidence="1" id="KW-0677">Repeat</keyword>
<feature type="repeat" description="TPR" evidence="3">
    <location>
        <begin position="428"/>
        <end position="461"/>
    </location>
</feature>
<proteinExistence type="predicted"/>
<dbReference type="Gene3D" id="1.25.40.10">
    <property type="entry name" value="Tetratricopeptide repeat domain"/>
    <property type="match status" value="2"/>
</dbReference>
<feature type="repeat" description="TPR" evidence="3">
    <location>
        <begin position="462"/>
        <end position="495"/>
    </location>
</feature>
<evidence type="ECO:0000313" key="6">
    <source>
        <dbReference type="Proteomes" id="UP000220102"/>
    </source>
</evidence>
<evidence type="ECO:0000256" key="4">
    <source>
        <dbReference type="SAM" id="Phobius"/>
    </source>
</evidence>
<dbReference type="Pfam" id="PF13414">
    <property type="entry name" value="TPR_11"/>
    <property type="match status" value="1"/>
</dbReference>
<comment type="caution">
    <text evidence="5">The sequence shown here is derived from an EMBL/GenBank/DDBJ whole genome shotgun (WGS) entry which is preliminary data.</text>
</comment>
<evidence type="ECO:0000256" key="3">
    <source>
        <dbReference type="PROSITE-ProRule" id="PRU00339"/>
    </source>
</evidence>
<dbReference type="PROSITE" id="PS50005">
    <property type="entry name" value="TPR"/>
    <property type="match status" value="5"/>
</dbReference>
<gene>
    <name evidence="5" type="ORF">CRI94_16850</name>
</gene>
<evidence type="ECO:0000256" key="1">
    <source>
        <dbReference type="ARBA" id="ARBA00022737"/>
    </source>
</evidence>
<accession>A0A2A8CTR8</accession>
<name>A0A2A8CTR8_9BACT</name>
<dbReference type="SUPFAM" id="SSF48452">
    <property type="entry name" value="TPR-like"/>
    <property type="match status" value="2"/>
</dbReference>
<reference evidence="5 6" key="1">
    <citation type="submission" date="2017-10" db="EMBL/GenBank/DDBJ databases">
        <title>Draft genome of Longibacter Salinarum.</title>
        <authorList>
            <person name="Goh K.M."/>
            <person name="Shamsir M.S."/>
            <person name="Lim S.W."/>
        </authorList>
    </citation>
    <scope>NUCLEOTIDE SEQUENCE [LARGE SCALE GENOMIC DNA]</scope>
    <source>
        <strain evidence="5 6">KCTC 52045</strain>
    </source>
</reference>
<dbReference type="EMBL" id="PDEQ01000012">
    <property type="protein sequence ID" value="PEN11089.1"/>
    <property type="molecule type" value="Genomic_DNA"/>
</dbReference>